<dbReference type="GO" id="GO:0016491">
    <property type="term" value="F:oxidoreductase activity"/>
    <property type="evidence" value="ECO:0007669"/>
    <property type="project" value="UniProtKB-KW"/>
</dbReference>
<dbReference type="Pfam" id="PF00724">
    <property type="entry name" value="Oxidored_FMN"/>
    <property type="match status" value="1"/>
</dbReference>
<dbReference type="InterPro" id="IPR013785">
    <property type="entry name" value="Aldolase_TIM"/>
</dbReference>
<dbReference type="EMBL" id="SOIZ01000155">
    <property type="protein sequence ID" value="TET62845.1"/>
    <property type="molecule type" value="Genomic_DNA"/>
</dbReference>
<dbReference type="GO" id="GO:0046872">
    <property type="term" value="F:metal ion binding"/>
    <property type="evidence" value="ECO:0007669"/>
    <property type="project" value="UniProtKB-KW"/>
</dbReference>
<comment type="cofactor">
    <cofactor evidence="2">
        <name>[4Fe-4S] cluster</name>
        <dbReference type="ChEBI" id="CHEBI:49883"/>
    </cofactor>
</comment>
<evidence type="ECO:0000256" key="5">
    <source>
        <dbReference type="ARBA" id="ARBA00022723"/>
    </source>
</evidence>
<dbReference type="GO" id="GO:0051536">
    <property type="term" value="F:iron-sulfur cluster binding"/>
    <property type="evidence" value="ECO:0007669"/>
    <property type="project" value="UniProtKB-KW"/>
</dbReference>
<evidence type="ECO:0000256" key="3">
    <source>
        <dbReference type="ARBA" id="ARBA00022630"/>
    </source>
</evidence>
<keyword evidence="4" id="KW-0288">FMN</keyword>
<protein>
    <recommendedName>
        <fullName evidence="9">NADH:flavin oxidoreductase/NADH oxidase N-terminal domain-containing protein</fullName>
    </recommendedName>
</protein>
<evidence type="ECO:0000256" key="1">
    <source>
        <dbReference type="ARBA" id="ARBA00001917"/>
    </source>
</evidence>
<evidence type="ECO:0000313" key="11">
    <source>
        <dbReference type="Proteomes" id="UP000319130"/>
    </source>
</evidence>
<dbReference type="Gene3D" id="3.20.20.70">
    <property type="entry name" value="Aldolase class I"/>
    <property type="match status" value="1"/>
</dbReference>
<reference evidence="10 11" key="1">
    <citation type="submission" date="2019-03" db="EMBL/GenBank/DDBJ databases">
        <title>Metabolic potential of uncultured bacteria and archaea associated with petroleum seepage in deep-sea sediments.</title>
        <authorList>
            <person name="Dong X."/>
            <person name="Hubert C."/>
        </authorList>
    </citation>
    <scope>NUCLEOTIDE SEQUENCE [LARGE SCALE GENOMIC DNA]</scope>
    <source>
        <strain evidence="10">E29_bin52</strain>
    </source>
</reference>
<keyword evidence="5" id="KW-0479">Metal-binding</keyword>
<proteinExistence type="predicted"/>
<keyword evidence="7" id="KW-0408">Iron</keyword>
<evidence type="ECO:0000256" key="4">
    <source>
        <dbReference type="ARBA" id="ARBA00022643"/>
    </source>
</evidence>
<sequence length="64" mass="7006">MKLEKLFSPIRIGNIEVKNRIVMAPMGANFENVDGSVTEALISYFEARAKGEVGLILSPITIVN</sequence>
<keyword evidence="3" id="KW-0285">Flavoprotein</keyword>
<evidence type="ECO:0000256" key="7">
    <source>
        <dbReference type="ARBA" id="ARBA00023004"/>
    </source>
</evidence>
<dbReference type="Proteomes" id="UP000319130">
    <property type="component" value="Unassembled WGS sequence"/>
</dbReference>
<comment type="caution">
    <text evidence="10">The sequence shown here is derived from an EMBL/GenBank/DDBJ whole genome shotgun (WGS) entry which is preliminary data.</text>
</comment>
<name>A0A523W749_UNCAE</name>
<keyword evidence="8" id="KW-0411">Iron-sulfur</keyword>
<comment type="cofactor">
    <cofactor evidence="1">
        <name>FMN</name>
        <dbReference type="ChEBI" id="CHEBI:58210"/>
    </cofactor>
</comment>
<accession>A0A523W749</accession>
<dbReference type="PANTHER" id="PTHR42917:SF2">
    <property type="entry name" value="2,4-DIENOYL-COA REDUCTASE [(2E)-ENOYL-COA-PRODUCING]"/>
    <property type="match status" value="1"/>
</dbReference>
<dbReference type="SUPFAM" id="SSF51395">
    <property type="entry name" value="FMN-linked oxidoreductases"/>
    <property type="match status" value="1"/>
</dbReference>
<evidence type="ECO:0000256" key="8">
    <source>
        <dbReference type="ARBA" id="ARBA00023014"/>
    </source>
</evidence>
<keyword evidence="6" id="KW-0560">Oxidoreductase</keyword>
<gene>
    <name evidence="10" type="ORF">E3J48_03665</name>
</gene>
<evidence type="ECO:0000256" key="2">
    <source>
        <dbReference type="ARBA" id="ARBA00001966"/>
    </source>
</evidence>
<dbReference type="AlphaFoldDB" id="A0A523W749"/>
<feature type="domain" description="NADH:flavin oxidoreductase/NADH oxidase N-terminal" evidence="9">
    <location>
        <begin position="5"/>
        <end position="63"/>
    </location>
</feature>
<dbReference type="InterPro" id="IPR001155">
    <property type="entry name" value="OxRdtase_FMN_N"/>
</dbReference>
<dbReference type="PANTHER" id="PTHR42917">
    <property type="entry name" value="2,4-DIENOYL-COA REDUCTASE"/>
    <property type="match status" value="1"/>
</dbReference>
<organism evidence="10 11">
    <name type="scientific">Aerophobetes bacterium</name>
    <dbReference type="NCBI Taxonomy" id="2030807"/>
    <lineage>
        <taxon>Bacteria</taxon>
        <taxon>Candidatus Aerophobota</taxon>
    </lineage>
</organism>
<evidence type="ECO:0000259" key="9">
    <source>
        <dbReference type="Pfam" id="PF00724"/>
    </source>
</evidence>
<evidence type="ECO:0000313" key="10">
    <source>
        <dbReference type="EMBL" id="TET62845.1"/>
    </source>
</evidence>
<dbReference type="InterPro" id="IPR051793">
    <property type="entry name" value="NADH:flavin_oxidoreductase"/>
</dbReference>
<dbReference type="GO" id="GO:0010181">
    <property type="term" value="F:FMN binding"/>
    <property type="evidence" value="ECO:0007669"/>
    <property type="project" value="InterPro"/>
</dbReference>
<evidence type="ECO:0000256" key="6">
    <source>
        <dbReference type="ARBA" id="ARBA00023002"/>
    </source>
</evidence>